<dbReference type="Pfam" id="PF01936">
    <property type="entry name" value="NYN"/>
    <property type="match status" value="1"/>
</dbReference>
<dbReference type="PANTHER" id="PTHR35458">
    <property type="entry name" value="SLR0755 PROTEIN"/>
    <property type="match status" value="1"/>
</dbReference>
<accession>A0A917QT02</accession>
<dbReference type="Gene3D" id="3.40.50.1010">
    <property type="entry name" value="5'-nuclease"/>
    <property type="match status" value="1"/>
</dbReference>
<evidence type="ECO:0000313" key="2">
    <source>
        <dbReference type="EMBL" id="GGK66990.1"/>
    </source>
</evidence>
<organism evidence="2 3">
    <name type="scientific">Nocardia camponoti</name>
    <dbReference type="NCBI Taxonomy" id="1616106"/>
    <lineage>
        <taxon>Bacteria</taxon>
        <taxon>Bacillati</taxon>
        <taxon>Actinomycetota</taxon>
        <taxon>Actinomycetes</taxon>
        <taxon>Mycobacteriales</taxon>
        <taxon>Nocardiaceae</taxon>
        <taxon>Nocardia</taxon>
    </lineage>
</organism>
<sequence>MRSNCSVYIDAGYLLASAAVRVAGTSLRNGIHVNYAPLIDQIQTVAQEYSGLPLLRAHWYDAAKDAVPDAQQQRIGELPRTKLRLGRIGMDGLQKGVDLRIGLDMAAHARNRIADVFILVSGDDDLTEAVEEAQSHGVQVIVMAVPNANDKPHAVSHHLIRAADEIALLPGTVIDETVMRVEAPPVPKQLPVSQPAIVAQPQRSIAPQPAAVACPTPRDLAAAANRAPAAAPTATLAYSSVTGSAGRAMPGFTQEDEAECTPDTIDAVVDKVVSTFVHSASADDLAQLRRDRPSIPRDIDRALLLDAAQVTGVYDLSEYTRYQLRERFWKRVLSA</sequence>
<proteinExistence type="predicted"/>
<name>A0A917QT02_9NOCA</name>
<dbReference type="InterPro" id="IPR047140">
    <property type="entry name" value="LabA"/>
</dbReference>
<reference evidence="2" key="2">
    <citation type="submission" date="2020-09" db="EMBL/GenBank/DDBJ databases">
        <authorList>
            <person name="Sun Q."/>
            <person name="Zhou Y."/>
        </authorList>
    </citation>
    <scope>NUCLEOTIDE SEQUENCE</scope>
    <source>
        <strain evidence="2">CGMCC 4.7278</strain>
    </source>
</reference>
<dbReference type="AlphaFoldDB" id="A0A917QT02"/>
<keyword evidence="3" id="KW-1185">Reference proteome</keyword>
<dbReference type="GO" id="GO:0004540">
    <property type="term" value="F:RNA nuclease activity"/>
    <property type="evidence" value="ECO:0007669"/>
    <property type="project" value="InterPro"/>
</dbReference>
<dbReference type="Proteomes" id="UP000612956">
    <property type="component" value="Unassembled WGS sequence"/>
</dbReference>
<gene>
    <name evidence="2" type="ORF">GCM10011591_43930</name>
</gene>
<protein>
    <submittedName>
        <fullName evidence="2">NYN domain-containing protein</fullName>
    </submittedName>
</protein>
<dbReference type="InterPro" id="IPR021139">
    <property type="entry name" value="NYN"/>
</dbReference>
<reference evidence="2" key="1">
    <citation type="journal article" date="2014" name="Int. J. Syst. Evol. Microbiol.">
        <title>Complete genome sequence of Corynebacterium casei LMG S-19264T (=DSM 44701T), isolated from a smear-ripened cheese.</title>
        <authorList>
            <consortium name="US DOE Joint Genome Institute (JGI-PGF)"/>
            <person name="Walter F."/>
            <person name="Albersmeier A."/>
            <person name="Kalinowski J."/>
            <person name="Ruckert C."/>
        </authorList>
    </citation>
    <scope>NUCLEOTIDE SEQUENCE</scope>
    <source>
        <strain evidence="2">CGMCC 4.7278</strain>
    </source>
</reference>
<evidence type="ECO:0000259" key="1">
    <source>
        <dbReference type="Pfam" id="PF01936"/>
    </source>
</evidence>
<dbReference type="PANTHER" id="PTHR35458:SF8">
    <property type="entry name" value="SLR0650 PROTEIN"/>
    <property type="match status" value="1"/>
</dbReference>
<feature type="domain" description="NYN" evidence="1">
    <location>
        <begin position="6"/>
        <end position="165"/>
    </location>
</feature>
<comment type="caution">
    <text evidence="2">The sequence shown here is derived from an EMBL/GenBank/DDBJ whole genome shotgun (WGS) entry which is preliminary data.</text>
</comment>
<dbReference type="EMBL" id="BMMW01000005">
    <property type="protein sequence ID" value="GGK66990.1"/>
    <property type="molecule type" value="Genomic_DNA"/>
</dbReference>
<dbReference type="RefSeq" id="WP_188830929.1">
    <property type="nucleotide sequence ID" value="NZ_BMMW01000005.1"/>
</dbReference>
<evidence type="ECO:0000313" key="3">
    <source>
        <dbReference type="Proteomes" id="UP000612956"/>
    </source>
</evidence>